<name>A0ACB7PEJ9_9PEZI</name>
<accession>A0ACB7PEJ9</accession>
<reference evidence="1 2" key="1">
    <citation type="journal article" date="2021" name="Nat. Commun.">
        <title>Genetic determinants of endophytism in the Arabidopsis root mycobiome.</title>
        <authorList>
            <person name="Mesny F."/>
            <person name="Miyauchi S."/>
            <person name="Thiergart T."/>
            <person name="Pickel B."/>
            <person name="Atanasova L."/>
            <person name="Karlsson M."/>
            <person name="Huettel B."/>
            <person name="Barry K.W."/>
            <person name="Haridas S."/>
            <person name="Chen C."/>
            <person name="Bauer D."/>
            <person name="Andreopoulos W."/>
            <person name="Pangilinan J."/>
            <person name="LaButti K."/>
            <person name="Riley R."/>
            <person name="Lipzen A."/>
            <person name="Clum A."/>
            <person name="Drula E."/>
            <person name="Henrissat B."/>
            <person name="Kohler A."/>
            <person name="Grigoriev I.V."/>
            <person name="Martin F.M."/>
            <person name="Hacquard S."/>
        </authorList>
    </citation>
    <scope>NUCLEOTIDE SEQUENCE [LARGE SCALE GENOMIC DNA]</scope>
    <source>
        <strain evidence="1 2">MPI-SDFR-AT-0079</strain>
    </source>
</reference>
<comment type="caution">
    <text evidence="1">The sequence shown here is derived from an EMBL/GenBank/DDBJ whole genome shotgun (WGS) entry which is preliminary data.</text>
</comment>
<proteinExistence type="predicted"/>
<sequence>MAPPTNHELNAKREEYCIGITPERKYYRCGNLWIKRSLRPTEWQQHNGFMHVPRLNVQRILNEGACLKFLAEKTDIPVPKLHACFEDDGAACLITEYVEGVGMNDLDEGQQRIVSKELQKHVETMKPLTSNTWGGPGGMVLPPYRVMRKSDGRPWRMRPREEHSLVFCHNDLSANNVIEYSGFFPAEFEREFYARPGPSVALPGEVDDVEVLMSIMEREKM</sequence>
<gene>
    <name evidence="1" type="ORF">F5144DRAFT_589737</name>
</gene>
<dbReference type="EMBL" id="JAGIZQ010000002">
    <property type="protein sequence ID" value="KAH6640204.1"/>
    <property type="molecule type" value="Genomic_DNA"/>
</dbReference>
<protein>
    <submittedName>
        <fullName evidence="1">Uncharacterized protein</fullName>
    </submittedName>
</protein>
<dbReference type="Proteomes" id="UP000724584">
    <property type="component" value="Unassembled WGS sequence"/>
</dbReference>
<keyword evidence="2" id="KW-1185">Reference proteome</keyword>
<organism evidence="1 2">
    <name type="scientific">Chaetomium tenue</name>
    <dbReference type="NCBI Taxonomy" id="1854479"/>
    <lineage>
        <taxon>Eukaryota</taxon>
        <taxon>Fungi</taxon>
        <taxon>Dikarya</taxon>
        <taxon>Ascomycota</taxon>
        <taxon>Pezizomycotina</taxon>
        <taxon>Sordariomycetes</taxon>
        <taxon>Sordariomycetidae</taxon>
        <taxon>Sordariales</taxon>
        <taxon>Chaetomiaceae</taxon>
        <taxon>Chaetomium</taxon>
    </lineage>
</organism>
<evidence type="ECO:0000313" key="2">
    <source>
        <dbReference type="Proteomes" id="UP000724584"/>
    </source>
</evidence>
<evidence type="ECO:0000313" key="1">
    <source>
        <dbReference type="EMBL" id="KAH6640204.1"/>
    </source>
</evidence>